<keyword evidence="8" id="KW-1185">Reference proteome</keyword>
<dbReference type="SUPFAM" id="SSF46955">
    <property type="entry name" value="Putative DNA-binding domain"/>
    <property type="match status" value="1"/>
</dbReference>
<dbReference type="RefSeq" id="WP_158359454.1">
    <property type="nucleotide sequence ID" value="NZ_JACRTJ010000013.1"/>
</dbReference>
<dbReference type="InterPro" id="IPR047057">
    <property type="entry name" value="MerR_fam"/>
</dbReference>
<dbReference type="PANTHER" id="PTHR30204">
    <property type="entry name" value="REDOX-CYCLING DRUG-SENSING TRANSCRIPTIONAL ACTIVATOR SOXR"/>
    <property type="match status" value="1"/>
</dbReference>
<keyword evidence="1" id="KW-0678">Repressor</keyword>
<dbReference type="EMBL" id="JACRTJ010000013">
    <property type="protein sequence ID" value="MBC8598689.1"/>
    <property type="molecule type" value="Genomic_DNA"/>
</dbReference>
<dbReference type="PRINTS" id="PR00040">
    <property type="entry name" value="HTHMERR"/>
</dbReference>
<evidence type="ECO:0000313" key="7">
    <source>
        <dbReference type="EMBL" id="MBC8598689.1"/>
    </source>
</evidence>
<accession>A0ABR7NS37</accession>
<protein>
    <submittedName>
        <fullName evidence="7">MerR family transcriptional regulator</fullName>
    </submittedName>
</protein>
<dbReference type="Gene3D" id="1.10.1660.10">
    <property type="match status" value="1"/>
</dbReference>
<feature type="coiled-coil region" evidence="5">
    <location>
        <begin position="78"/>
        <end position="108"/>
    </location>
</feature>
<sequence length="110" mass="12472">MEAKTLREICAGTGVSRRTIQGYEKAGLVSASGKNKYGHLLYDQAAEERIRNIRFYQQIGFPVREISGIIDASIPVKRKALKNRIKALKREQDELKRLIEKALKLLDSLS</sequence>
<evidence type="ECO:0000256" key="3">
    <source>
        <dbReference type="ARBA" id="ARBA00023125"/>
    </source>
</evidence>
<evidence type="ECO:0000259" key="6">
    <source>
        <dbReference type="PROSITE" id="PS50937"/>
    </source>
</evidence>
<dbReference type="Pfam" id="PF13411">
    <property type="entry name" value="MerR_1"/>
    <property type="match status" value="1"/>
</dbReference>
<dbReference type="InterPro" id="IPR000551">
    <property type="entry name" value="MerR-type_HTH_dom"/>
</dbReference>
<proteinExistence type="predicted"/>
<dbReference type="SMART" id="SM00422">
    <property type="entry name" value="HTH_MERR"/>
    <property type="match status" value="1"/>
</dbReference>
<dbReference type="PANTHER" id="PTHR30204:SF69">
    <property type="entry name" value="MERR-FAMILY TRANSCRIPTIONAL REGULATOR"/>
    <property type="match status" value="1"/>
</dbReference>
<gene>
    <name evidence="7" type="ORF">H8708_05485</name>
</gene>
<keyword evidence="2" id="KW-0805">Transcription regulation</keyword>
<feature type="domain" description="HTH merR-type" evidence="6">
    <location>
        <begin position="13"/>
        <end position="72"/>
    </location>
</feature>
<dbReference type="PROSITE" id="PS50937">
    <property type="entry name" value="HTH_MERR_2"/>
    <property type="match status" value="1"/>
</dbReference>
<comment type="caution">
    <text evidence="7">The sequence shown here is derived from an EMBL/GenBank/DDBJ whole genome shotgun (WGS) entry which is preliminary data.</text>
</comment>
<keyword evidence="5" id="KW-0175">Coiled coil</keyword>
<organism evidence="7 8">
    <name type="scientific">Enterocloster hominis</name>
    <name type="common">ex Liu et al. 2021</name>
    <dbReference type="NCBI Taxonomy" id="2763663"/>
    <lineage>
        <taxon>Bacteria</taxon>
        <taxon>Bacillati</taxon>
        <taxon>Bacillota</taxon>
        <taxon>Clostridia</taxon>
        <taxon>Lachnospirales</taxon>
        <taxon>Lachnospiraceae</taxon>
        <taxon>Enterocloster</taxon>
    </lineage>
</organism>
<keyword evidence="4" id="KW-0804">Transcription</keyword>
<evidence type="ECO:0000313" key="8">
    <source>
        <dbReference type="Proteomes" id="UP000647491"/>
    </source>
</evidence>
<dbReference type="Proteomes" id="UP000647491">
    <property type="component" value="Unassembled WGS sequence"/>
</dbReference>
<evidence type="ECO:0000256" key="4">
    <source>
        <dbReference type="ARBA" id="ARBA00023163"/>
    </source>
</evidence>
<name>A0ABR7NS37_9FIRM</name>
<dbReference type="InterPro" id="IPR009061">
    <property type="entry name" value="DNA-bd_dom_put_sf"/>
</dbReference>
<evidence type="ECO:0000256" key="1">
    <source>
        <dbReference type="ARBA" id="ARBA00022491"/>
    </source>
</evidence>
<evidence type="ECO:0000256" key="5">
    <source>
        <dbReference type="SAM" id="Coils"/>
    </source>
</evidence>
<reference evidence="7 8" key="1">
    <citation type="submission" date="2020-08" db="EMBL/GenBank/DDBJ databases">
        <title>Genome public.</title>
        <authorList>
            <person name="Liu C."/>
            <person name="Sun Q."/>
        </authorList>
    </citation>
    <scope>NUCLEOTIDE SEQUENCE [LARGE SCALE GENOMIC DNA]</scope>
    <source>
        <strain evidence="7 8">BX10</strain>
    </source>
</reference>
<keyword evidence="3" id="KW-0238">DNA-binding</keyword>
<evidence type="ECO:0000256" key="2">
    <source>
        <dbReference type="ARBA" id="ARBA00023015"/>
    </source>
</evidence>